<organism evidence="2 3">
    <name type="scientific">Eubacterium uniforme</name>
    <dbReference type="NCBI Taxonomy" id="39495"/>
    <lineage>
        <taxon>Bacteria</taxon>
        <taxon>Bacillati</taxon>
        <taxon>Bacillota</taxon>
        <taxon>Clostridia</taxon>
        <taxon>Eubacteriales</taxon>
        <taxon>Eubacteriaceae</taxon>
        <taxon>Eubacterium</taxon>
    </lineage>
</organism>
<keyword evidence="2" id="KW-0808">Transferase</keyword>
<dbReference type="InterPro" id="IPR013216">
    <property type="entry name" value="Methyltransf_11"/>
</dbReference>
<sequence>METINNAKDVKNQYATSGNLNTRISIHDKYSTNKQGFSNFIVSNYKIEEGMKVLELGCGTGSMWKGHEDLIKKCLKIVLSDFSEGMVDTIRDNIGEADNIEYKAIDIQNIPYEDDTFDIVIANMMLYHVPDRNKGLSEVKRVLKNGGLFYSATYGEHGIIEYLSKVLGKYGVEDTVDKSFTLQNGGETLSKFFGEVTKVNYEDSLAVTNLDDIVDYIYSLSNMTSLESIPRDEIKDALAKHMKDGILNVPKEYGLFISVSI</sequence>
<dbReference type="OrthoDB" id="9777497at2"/>
<dbReference type="GO" id="GO:0008757">
    <property type="term" value="F:S-adenosylmethionine-dependent methyltransferase activity"/>
    <property type="evidence" value="ECO:0007669"/>
    <property type="project" value="InterPro"/>
</dbReference>
<gene>
    <name evidence="2" type="ORF">SAMN02745111_00478</name>
</gene>
<dbReference type="PANTHER" id="PTHR43591">
    <property type="entry name" value="METHYLTRANSFERASE"/>
    <property type="match status" value="1"/>
</dbReference>
<reference evidence="2 3" key="1">
    <citation type="submission" date="2017-02" db="EMBL/GenBank/DDBJ databases">
        <authorList>
            <person name="Peterson S.W."/>
        </authorList>
    </citation>
    <scope>NUCLEOTIDE SEQUENCE [LARGE SCALE GENOMIC DNA]</scope>
    <source>
        <strain evidence="2 3">ATCC 35992</strain>
    </source>
</reference>
<dbReference type="AlphaFoldDB" id="A0A1T4V973"/>
<keyword evidence="3" id="KW-1185">Reference proteome</keyword>
<proteinExistence type="predicted"/>
<dbReference type="CDD" id="cd02440">
    <property type="entry name" value="AdoMet_MTases"/>
    <property type="match status" value="1"/>
</dbReference>
<dbReference type="Proteomes" id="UP000190814">
    <property type="component" value="Unassembled WGS sequence"/>
</dbReference>
<evidence type="ECO:0000259" key="1">
    <source>
        <dbReference type="Pfam" id="PF08241"/>
    </source>
</evidence>
<evidence type="ECO:0000313" key="3">
    <source>
        <dbReference type="Proteomes" id="UP000190814"/>
    </source>
</evidence>
<dbReference type="SUPFAM" id="SSF53335">
    <property type="entry name" value="S-adenosyl-L-methionine-dependent methyltransferases"/>
    <property type="match status" value="1"/>
</dbReference>
<name>A0A1T4V973_9FIRM</name>
<dbReference type="GO" id="GO:0032259">
    <property type="term" value="P:methylation"/>
    <property type="evidence" value="ECO:0007669"/>
    <property type="project" value="UniProtKB-KW"/>
</dbReference>
<dbReference type="EMBL" id="FUXZ01000003">
    <property type="protein sequence ID" value="SKA61487.1"/>
    <property type="molecule type" value="Genomic_DNA"/>
</dbReference>
<keyword evidence="2" id="KW-0489">Methyltransferase</keyword>
<accession>A0A1T4V973</accession>
<protein>
    <submittedName>
        <fullName evidence="2">Methyltransferase domain-containing protein</fullName>
    </submittedName>
</protein>
<dbReference type="STRING" id="39495.SAMN02745111_00478"/>
<evidence type="ECO:0000313" key="2">
    <source>
        <dbReference type="EMBL" id="SKA61487.1"/>
    </source>
</evidence>
<dbReference type="RefSeq" id="WP_078765370.1">
    <property type="nucleotide sequence ID" value="NZ_FUXZ01000003.1"/>
</dbReference>
<dbReference type="Gene3D" id="3.40.50.150">
    <property type="entry name" value="Vaccinia Virus protein VP39"/>
    <property type="match status" value="1"/>
</dbReference>
<feature type="domain" description="Methyltransferase type 11" evidence="1">
    <location>
        <begin position="54"/>
        <end position="150"/>
    </location>
</feature>
<dbReference type="InterPro" id="IPR029063">
    <property type="entry name" value="SAM-dependent_MTases_sf"/>
</dbReference>
<dbReference type="Pfam" id="PF08241">
    <property type="entry name" value="Methyltransf_11"/>
    <property type="match status" value="1"/>
</dbReference>